<reference evidence="8" key="1">
    <citation type="submission" date="2003-08" db="EMBL/GenBank/DDBJ databases">
        <authorList>
            <person name="Birren B."/>
            <person name="Nusbaum C."/>
            <person name="Abebe A."/>
            <person name="Abouelleil A."/>
            <person name="Adekoya E."/>
            <person name="Ait-zahra M."/>
            <person name="Allen N."/>
            <person name="Allen T."/>
            <person name="An P."/>
            <person name="Anderson M."/>
            <person name="Anderson S."/>
            <person name="Arachchi H."/>
            <person name="Armbruster J."/>
            <person name="Bachantsang P."/>
            <person name="Baldwin J."/>
            <person name="Barry A."/>
            <person name="Bayul T."/>
            <person name="Blitshsteyn B."/>
            <person name="Bloom T."/>
            <person name="Blye J."/>
            <person name="Boguslavskiy L."/>
            <person name="Borowsky M."/>
            <person name="Boukhgalter B."/>
            <person name="Brunache A."/>
            <person name="Butler J."/>
            <person name="Calixte N."/>
            <person name="Calvo S."/>
            <person name="Camarata J."/>
            <person name="Campo K."/>
            <person name="Chang J."/>
            <person name="Cheshatsang Y."/>
            <person name="Citroen M."/>
            <person name="Collymore A."/>
            <person name="Considine T."/>
            <person name="Cook A."/>
            <person name="Cooke P."/>
            <person name="Corum B."/>
            <person name="Cuomo C."/>
            <person name="David R."/>
            <person name="Dawoe T."/>
            <person name="Degray S."/>
            <person name="Dodge S."/>
            <person name="Dooley K."/>
            <person name="Dorje P."/>
            <person name="Dorjee K."/>
            <person name="Dorris L."/>
            <person name="Duffey N."/>
            <person name="Dupes A."/>
            <person name="Elkins T."/>
            <person name="Engels R."/>
            <person name="Erickson J."/>
            <person name="Farina A."/>
            <person name="Faro S."/>
            <person name="Ferreira P."/>
            <person name="Fischer H."/>
            <person name="Fitzgerald M."/>
            <person name="Foley K."/>
            <person name="Gage D."/>
            <person name="Galagan J."/>
            <person name="Gearin G."/>
            <person name="Gnerre S."/>
            <person name="Gnirke A."/>
            <person name="Goyette A."/>
            <person name="Graham J."/>
            <person name="Grandbois E."/>
            <person name="Gyaltsen K."/>
            <person name="Hafez N."/>
            <person name="Hagopian D."/>
            <person name="Hagos B."/>
            <person name="Hall J."/>
            <person name="Hatcher B."/>
            <person name="Heller A."/>
            <person name="Higgins H."/>
            <person name="Honan T."/>
            <person name="Horn A."/>
            <person name="Houde N."/>
            <person name="Hughes L."/>
            <person name="Hulme W."/>
            <person name="Husby E."/>
            <person name="Iliev I."/>
            <person name="Jaffe D."/>
            <person name="Jones C."/>
            <person name="Kamal M."/>
            <person name="Kamat A."/>
            <person name="Kamvysselis M."/>
            <person name="Karlsson E."/>
            <person name="Kells C."/>
            <person name="Kieu A."/>
            <person name="Kisner P."/>
            <person name="Kodira C."/>
            <person name="Kulbokas E."/>
            <person name="Labutti K."/>
            <person name="Lama D."/>
            <person name="Landers T."/>
            <person name="Leger J."/>
            <person name="Levine S."/>
            <person name="Lewis D."/>
            <person name="Lewis T."/>
            <person name="Lindblad-toh K."/>
            <person name="Liu X."/>
            <person name="Lokyitsang T."/>
            <person name="Lokyitsang Y."/>
            <person name="Lucien O."/>
            <person name="Lui A."/>
            <person name="Ma L.J."/>
            <person name="Mabbitt R."/>
            <person name="Macdonald J."/>
            <person name="Maclean C."/>
            <person name="Major J."/>
            <person name="Manning J."/>
            <person name="Marabella R."/>
            <person name="Maru K."/>
            <person name="Matthews C."/>
            <person name="Mauceli E."/>
            <person name="Mccarthy M."/>
            <person name="Mcdonough S."/>
            <person name="Mcghee T."/>
            <person name="Meldrim J."/>
            <person name="Meneus L."/>
            <person name="Mesirov J."/>
            <person name="Mihalev A."/>
            <person name="Mihova T."/>
            <person name="Mikkelsen T."/>
            <person name="Mlenga V."/>
            <person name="Moru K."/>
            <person name="Mozes J."/>
            <person name="Mulrain L."/>
            <person name="Munson G."/>
            <person name="Naylor J."/>
            <person name="Newes C."/>
            <person name="Nguyen C."/>
            <person name="Nguyen N."/>
            <person name="Nguyen T."/>
            <person name="Nicol R."/>
            <person name="Nielsen C."/>
            <person name="Nizzari M."/>
            <person name="Norbu C."/>
            <person name="Norbu N."/>
            <person name="O'donnell P."/>
            <person name="Okoawo O."/>
            <person name="O'leary S."/>
            <person name="Omotosho B."/>
            <person name="O'neill K."/>
            <person name="Osman S."/>
            <person name="Parker S."/>
            <person name="Perrin D."/>
            <person name="Phunkhang P."/>
            <person name="Piqani B."/>
            <person name="Purcell S."/>
            <person name="Rachupka T."/>
            <person name="Ramasamy U."/>
            <person name="Rameau R."/>
            <person name="Ray V."/>
            <person name="Raymond C."/>
            <person name="Retta R."/>
            <person name="Richardson S."/>
            <person name="Rise C."/>
            <person name="Rodriguez J."/>
            <person name="Rogers J."/>
            <person name="Rogov P."/>
            <person name="Rutman M."/>
            <person name="Schupbach R."/>
            <person name="Seaman C."/>
            <person name="Settipalli S."/>
            <person name="Sharpe T."/>
            <person name="Sheridan J."/>
            <person name="Sherpa N."/>
            <person name="Shi J."/>
            <person name="Smirnov S."/>
            <person name="Smith C."/>
            <person name="Sougnez C."/>
            <person name="Spencer B."/>
            <person name="Stalker J."/>
            <person name="Stange-thomann N."/>
            <person name="Stavropoulos S."/>
            <person name="Stetson K."/>
            <person name="Stone C."/>
            <person name="Stone S."/>
            <person name="Stubbs M."/>
            <person name="Talamas J."/>
            <person name="Tchuinga P."/>
            <person name="Tenzing P."/>
            <person name="Tesfaye S."/>
            <person name="Theodore J."/>
            <person name="Thoulutsang Y."/>
            <person name="Topham K."/>
            <person name="Towey S."/>
            <person name="Tsamla T."/>
            <person name="Tsomo N."/>
            <person name="Vallee D."/>
            <person name="Vassiliev H."/>
            <person name="Venkataraman V."/>
            <person name="Vinson J."/>
            <person name="Vo A."/>
            <person name="Wade C."/>
            <person name="Wang S."/>
            <person name="Wangchuk T."/>
            <person name="Wangdi T."/>
            <person name="Whittaker C."/>
            <person name="Wilkinson J."/>
            <person name="Wu Y."/>
            <person name="Wyman D."/>
            <person name="Yadav S."/>
            <person name="Yang S."/>
            <person name="Yang X."/>
            <person name="Yeager S."/>
            <person name="Yee E."/>
            <person name="Young G."/>
            <person name="Zainoun J."/>
            <person name="Zembeck L."/>
            <person name="Zimmer A."/>
            <person name="Zody M."/>
            <person name="Lander E."/>
        </authorList>
    </citation>
    <scope>NUCLEOTIDE SEQUENCE [LARGE SCALE GENOMIC DNA]</scope>
</reference>
<dbReference type="Ensembl" id="ENSCSAVT00000005582.1">
    <property type="protein sequence ID" value="ENSCSAVP00000005508.1"/>
    <property type="gene ID" value="ENSCSAVG00000003294.1"/>
</dbReference>
<feature type="domain" description="K Homology" evidence="6">
    <location>
        <begin position="179"/>
        <end position="252"/>
    </location>
</feature>
<dbReference type="PANTHER" id="PTHR10288">
    <property type="entry name" value="KH DOMAIN CONTAINING RNA BINDING PROTEIN"/>
    <property type="match status" value="1"/>
</dbReference>
<feature type="domain" description="K Homology" evidence="6">
    <location>
        <begin position="2"/>
        <end position="72"/>
    </location>
</feature>
<protein>
    <recommendedName>
        <fullName evidence="6">K Homology domain-containing protein</fullName>
    </recommendedName>
</protein>
<dbReference type="InterPro" id="IPR004087">
    <property type="entry name" value="KH_dom"/>
</dbReference>
<reference evidence="7" key="3">
    <citation type="submission" date="2025-09" db="UniProtKB">
        <authorList>
            <consortium name="Ensembl"/>
        </authorList>
    </citation>
    <scope>IDENTIFICATION</scope>
</reference>
<dbReference type="SMART" id="SM00322">
    <property type="entry name" value="KH"/>
    <property type="match status" value="4"/>
</dbReference>
<dbReference type="Pfam" id="PF09005">
    <property type="entry name" value="FUBP_C"/>
    <property type="match status" value="1"/>
</dbReference>
<comment type="subcellular location">
    <subcellularLocation>
        <location evidence="1">Nucleus</location>
    </subcellularLocation>
</comment>
<dbReference type="CDD" id="cd22398">
    <property type="entry name" value="KH-I_FUBP_rpt3"/>
    <property type="match status" value="1"/>
</dbReference>
<dbReference type="GO" id="GO:0005634">
    <property type="term" value="C:nucleus"/>
    <property type="evidence" value="ECO:0007669"/>
    <property type="project" value="UniProtKB-SubCell"/>
</dbReference>
<proteinExistence type="predicted"/>
<dbReference type="GeneTree" id="ENSGT00940000167158"/>
<dbReference type="CDD" id="cd22399">
    <property type="entry name" value="KH-I_FUBP_rpt4"/>
    <property type="match status" value="1"/>
</dbReference>
<evidence type="ECO:0000256" key="2">
    <source>
        <dbReference type="ARBA" id="ARBA00022737"/>
    </source>
</evidence>
<dbReference type="InterPro" id="IPR015096">
    <property type="entry name" value="FUBP_C"/>
</dbReference>
<evidence type="ECO:0000256" key="5">
    <source>
        <dbReference type="SAM" id="MobiDB-lite"/>
    </source>
</evidence>
<feature type="compositionally biased region" description="Polar residues" evidence="5">
    <location>
        <begin position="396"/>
        <end position="420"/>
    </location>
</feature>
<dbReference type="CDD" id="cd22397">
    <property type="entry name" value="KH-I_FUBP_rpt2"/>
    <property type="match status" value="1"/>
</dbReference>
<sequence>RDIMSETIRLPDDLVGLIIGRGGENIMRMQRETGCRIQITQSIPGTKERPCTLSGTPEQIEYVHFLYGSGMDGGMGGGMGGGNMGGMGDGVEKSIEIAVPPDKCGLIIGKGGETIKMLQQSLGVKMLLIQDSTDNIGQSKPLRITGAQMNLDNAVNAVHQLMANRDQQLAQQKVDRDGSGMDTIIPVPKAAVGVVIGKGGDMINQIQNVTGTRIQFKPGNITDPGLPERMCSIMGQKEGVDAAIRRIHEIIQNVQERDGMSWGMGSFGQWEGPNMGRGNRGMGVSSEEHLVPANKTGLVIGKGGDTIKQINMQSGAHAEIQRNPPPGSDLNYKTFIIKGTPEQIKMCRQLIQEKVDAGPGGQNNGQMQSTASYGHPNPLQGPPQAPQAPQSYQQPWGSQFQQWSSPSVSAPQQNASQPDYSKQWDEYLKQNAAAAAAPTAAAAAADYSAAWAEYYRQYYAMHGQA</sequence>
<dbReference type="PROSITE" id="PS50084">
    <property type="entry name" value="KH_TYPE_1"/>
    <property type="match status" value="4"/>
</dbReference>
<evidence type="ECO:0000313" key="7">
    <source>
        <dbReference type="Ensembl" id="ENSCSAVP00000005508.1"/>
    </source>
</evidence>
<feature type="region of interest" description="Disordered" evidence="5">
    <location>
        <begin position="355"/>
        <end position="423"/>
    </location>
</feature>
<dbReference type="InterPro" id="IPR036612">
    <property type="entry name" value="KH_dom_type_1_sf"/>
</dbReference>
<evidence type="ECO:0000259" key="6">
    <source>
        <dbReference type="SMART" id="SM00322"/>
    </source>
</evidence>
<feature type="domain" description="K Homology" evidence="6">
    <location>
        <begin position="91"/>
        <end position="163"/>
    </location>
</feature>
<evidence type="ECO:0000256" key="4">
    <source>
        <dbReference type="PROSITE-ProRule" id="PRU00117"/>
    </source>
</evidence>
<dbReference type="GO" id="GO:0003723">
    <property type="term" value="F:RNA binding"/>
    <property type="evidence" value="ECO:0007669"/>
    <property type="project" value="UniProtKB-UniRule"/>
</dbReference>
<evidence type="ECO:0000256" key="1">
    <source>
        <dbReference type="ARBA" id="ARBA00004123"/>
    </source>
</evidence>
<evidence type="ECO:0000313" key="8">
    <source>
        <dbReference type="Proteomes" id="UP000007875"/>
    </source>
</evidence>
<evidence type="ECO:0000256" key="3">
    <source>
        <dbReference type="ARBA" id="ARBA00023242"/>
    </source>
</evidence>
<keyword evidence="2" id="KW-0677">Repeat</keyword>
<reference evidence="7" key="2">
    <citation type="submission" date="2025-08" db="UniProtKB">
        <authorList>
            <consortium name="Ensembl"/>
        </authorList>
    </citation>
    <scope>IDENTIFICATION</scope>
</reference>
<dbReference type="Pfam" id="PF00013">
    <property type="entry name" value="KH_1"/>
    <property type="match status" value="4"/>
</dbReference>
<dbReference type="InterPro" id="IPR004088">
    <property type="entry name" value="KH_dom_type_1"/>
</dbReference>
<accession>H2YJK9</accession>
<feature type="domain" description="K Homology" evidence="6">
    <location>
        <begin position="283"/>
        <end position="356"/>
    </location>
</feature>
<dbReference type="SUPFAM" id="SSF54791">
    <property type="entry name" value="Eukaryotic type KH-domain (KH-domain type I)"/>
    <property type="match status" value="4"/>
</dbReference>
<dbReference type="GO" id="GO:0006355">
    <property type="term" value="P:regulation of DNA-templated transcription"/>
    <property type="evidence" value="ECO:0007669"/>
    <property type="project" value="InterPro"/>
</dbReference>
<organism evidence="7 8">
    <name type="scientific">Ciona savignyi</name>
    <name type="common">Pacific transparent sea squirt</name>
    <dbReference type="NCBI Taxonomy" id="51511"/>
    <lineage>
        <taxon>Eukaryota</taxon>
        <taxon>Metazoa</taxon>
        <taxon>Chordata</taxon>
        <taxon>Tunicata</taxon>
        <taxon>Ascidiacea</taxon>
        <taxon>Phlebobranchia</taxon>
        <taxon>Cionidae</taxon>
        <taxon>Ciona</taxon>
    </lineage>
</organism>
<keyword evidence="8" id="KW-1185">Reference proteome</keyword>
<dbReference type="Proteomes" id="UP000007875">
    <property type="component" value="Unassembled WGS sequence"/>
</dbReference>
<dbReference type="AlphaFoldDB" id="H2YJK9"/>
<dbReference type="Gene3D" id="3.30.1370.10">
    <property type="entry name" value="K Homology domain, type 1"/>
    <property type="match status" value="4"/>
</dbReference>
<keyword evidence="3" id="KW-0539">Nucleus</keyword>
<dbReference type="HOGENOM" id="CLU_014285_1_0_1"/>
<keyword evidence="4" id="KW-0694">RNA-binding</keyword>
<name>H2YJK9_CIOSA</name>
<dbReference type="FunFam" id="3.30.1370.10:FF:000007">
    <property type="entry name" value="far upstream element-binding protein 1 isoform X1"/>
    <property type="match status" value="1"/>
</dbReference>